<accession>A0A0A9FG18</accession>
<dbReference type="EMBL" id="GBRH01190698">
    <property type="protein sequence ID" value="JAE07198.1"/>
    <property type="molecule type" value="Transcribed_RNA"/>
</dbReference>
<protein>
    <submittedName>
        <fullName evidence="1">Uncharacterized protein</fullName>
    </submittedName>
</protein>
<name>A0A0A9FG18_ARUDO</name>
<evidence type="ECO:0000313" key="1">
    <source>
        <dbReference type="EMBL" id="JAE07198.1"/>
    </source>
</evidence>
<organism evidence="1">
    <name type="scientific">Arundo donax</name>
    <name type="common">Giant reed</name>
    <name type="synonym">Donax arundinaceus</name>
    <dbReference type="NCBI Taxonomy" id="35708"/>
    <lineage>
        <taxon>Eukaryota</taxon>
        <taxon>Viridiplantae</taxon>
        <taxon>Streptophyta</taxon>
        <taxon>Embryophyta</taxon>
        <taxon>Tracheophyta</taxon>
        <taxon>Spermatophyta</taxon>
        <taxon>Magnoliopsida</taxon>
        <taxon>Liliopsida</taxon>
        <taxon>Poales</taxon>
        <taxon>Poaceae</taxon>
        <taxon>PACMAD clade</taxon>
        <taxon>Arundinoideae</taxon>
        <taxon>Arundineae</taxon>
        <taxon>Arundo</taxon>
    </lineage>
</organism>
<dbReference type="AlphaFoldDB" id="A0A0A9FG18"/>
<proteinExistence type="predicted"/>
<reference evidence="1" key="1">
    <citation type="submission" date="2014-09" db="EMBL/GenBank/DDBJ databases">
        <authorList>
            <person name="Magalhaes I.L.F."/>
            <person name="Oliveira U."/>
            <person name="Santos F.R."/>
            <person name="Vidigal T.H.D.A."/>
            <person name="Brescovit A.D."/>
            <person name="Santos A.J."/>
        </authorList>
    </citation>
    <scope>NUCLEOTIDE SEQUENCE</scope>
    <source>
        <tissue evidence="1">Shoot tissue taken approximately 20 cm above the soil surface</tissue>
    </source>
</reference>
<sequence length="56" mass="6618">MQNTRHYKLCDGRLLLASILCWTVYRMHLRCCSPAMLLRHRFNGMHCSVPQKGKKN</sequence>
<reference evidence="1" key="2">
    <citation type="journal article" date="2015" name="Data Brief">
        <title>Shoot transcriptome of the giant reed, Arundo donax.</title>
        <authorList>
            <person name="Barrero R.A."/>
            <person name="Guerrero F.D."/>
            <person name="Moolhuijzen P."/>
            <person name="Goolsby J.A."/>
            <person name="Tidwell J."/>
            <person name="Bellgard S.E."/>
            <person name="Bellgard M.I."/>
        </authorList>
    </citation>
    <scope>NUCLEOTIDE SEQUENCE</scope>
    <source>
        <tissue evidence="1">Shoot tissue taken approximately 20 cm above the soil surface</tissue>
    </source>
</reference>